<dbReference type="Gene3D" id="3.40.50.300">
    <property type="entry name" value="P-loop containing nucleotide triphosphate hydrolases"/>
    <property type="match status" value="1"/>
</dbReference>
<feature type="domain" description="ATPase dynein-related AAA" evidence="2">
    <location>
        <begin position="86"/>
        <end position="223"/>
    </location>
</feature>
<gene>
    <name evidence="3" type="ORF">SAMN02982985_05776</name>
</gene>
<dbReference type="GO" id="GO:0005524">
    <property type="term" value="F:ATP binding"/>
    <property type="evidence" value="ECO:0007669"/>
    <property type="project" value="InterPro"/>
</dbReference>
<dbReference type="InterPro" id="IPR027417">
    <property type="entry name" value="P-loop_NTPase"/>
</dbReference>
<evidence type="ECO:0000256" key="1">
    <source>
        <dbReference type="SAM" id="MobiDB-lite"/>
    </source>
</evidence>
<dbReference type="STRING" id="758825.SAMN02982985_05776"/>
<dbReference type="OrthoDB" id="9783370at2"/>
<dbReference type="EMBL" id="FOTW01000048">
    <property type="protein sequence ID" value="SFM91636.1"/>
    <property type="molecule type" value="Genomic_DNA"/>
</dbReference>
<dbReference type="Pfam" id="PF07728">
    <property type="entry name" value="AAA_5"/>
    <property type="match status" value="1"/>
</dbReference>
<feature type="compositionally biased region" description="Pro residues" evidence="1">
    <location>
        <begin position="28"/>
        <end position="37"/>
    </location>
</feature>
<evidence type="ECO:0000313" key="4">
    <source>
        <dbReference type="Proteomes" id="UP000199470"/>
    </source>
</evidence>
<feature type="region of interest" description="Disordered" evidence="1">
    <location>
        <begin position="1"/>
        <end position="38"/>
    </location>
</feature>
<proteinExistence type="predicted"/>
<dbReference type="Proteomes" id="UP000199470">
    <property type="component" value="Unassembled WGS sequence"/>
</dbReference>
<reference evidence="3 4" key="1">
    <citation type="submission" date="2016-10" db="EMBL/GenBank/DDBJ databases">
        <authorList>
            <person name="de Groot N.N."/>
        </authorList>
    </citation>
    <scope>NUCLEOTIDE SEQUENCE [LARGE SCALE GENOMIC DNA]</scope>
    <source>
        <strain evidence="3 4">ATCC 43154</strain>
    </source>
</reference>
<evidence type="ECO:0000313" key="3">
    <source>
        <dbReference type="EMBL" id="SFM91636.1"/>
    </source>
</evidence>
<dbReference type="SUPFAM" id="SSF52540">
    <property type="entry name" value="P-loop containing nucleoside triphosphate hydrolases"/>
    <property type="match status" value="1"/>
</dbReference>
<dbReference type="AlphaFoldDB" id="A0A1I4URP6"/>
<evidence type="ECO:0000259" key="2">
    <source>
        <dbReference type="Pfam" id="PF07728"/>
    </source>
</evidence>
<sequence>MKSDTDQGKSASWRLFLGDPDRKGTPPITMPAAPPWRQPRAPHELAVEYDGKRGDLSPATLQRGAAYQATPEIVQMVNAALHLRRPLLVTGAPGTGKSSLIDAVAVELGLGEPLRWPVNSRSTLQEALYNYDAIGRAQHRAHATGSSDGLKDEDFIELGPLGTALVPATRPRPLLIDEMDKADIDLANDLLNVLEEGQFHIRELSRMAGDSYKVRMFGSTERVTVAKGRVERHEFPLLIITSNGERSFPPAFLRRCLQITMPDPGGDVQRLSRIVEAQLGEHIASQAGAIIDGFVQKSIAGETVATDQLLNAIQLVFASPGMTEVERATMVERLTISLAGAPQ</sequence>
<dbReference type="RefSeq" id="WP_093391208.1">
    <property type="nucleotide sequence ID" value="NZ_FOTW01000048.1"/>
</dbReference>
<keyword evidence="4" id="KW-1185">Reference proteome</keyword>
<dbReference type="GO" id="GO:0016887">
    <property type="term" value="F:ATP hydrolysis activity"/>
    <property type="evidence" value="ECO:0007669"/>
    <property type="project" value="InterPro"/>
</dbReference>
<organism evidence="3 4">
    <name type="scientific">Rugamonas rubra</name>
    <dbReference type="NCBI Taxonomy" id="758825"/>
    <lineage>
        <taxon>Bacteria</taxon>
        <taxon>Pseudomonadati</taxon>
        <taxon>Pseudomonadota</taxon>
        <taxon>Betaproteobacteria</taxon>
        <taxon>Burkholderiales</taxon>
        <taxon>Oxalobacteraceae</taxon>
        <taxon>Telluria group</taxon>
        <taxon>Rugamonas</taxon>
    </lineage>
</organism>
<dbReference type="InterPro" id="IPR011704">
    <property type="entry name" value="ATPase_dyneun-rel_AAA"/>
</dbReference>
<protein>
    <submittedName>
        <fullName evidence="3">AAA domain (Dynein-related subfamily)</fullName>
    </submittedName>
</protein>
<name>A0A1I4URP6_9BURK</name>
<accession>A0A1I4URP6</accession>